<comment type="caution">
    <text evidence="3">The sequence shown here is derived from an EMBL/GenBank/DDBJ whole genome shotgun (WGS) entry which is preliminary data.</text>
</comment>
<keyword evidence="2" id="KW-1133">Transmembrane helix</keyword>
<feature type="compositionally biased region" description="Low complexity" evidence="1">
    <location>
        <begin position="207"/>
        <end position="219"/>
    </location>
</feature>
<evidence type="ECO:0000313" key="3">
    <source>
        <dbReference type="EMBL" id="KAK7734881.1"/>
    </source>
</evidence>
<feature type="compositionally biased region" description="Polar residues" evidence="1">
    <location>
        <begin position="194"/>
        <end position="206"/>
    </location>
</feature>
<keyword evidence="4" id="KW-1185">Reference proteome</keyword>
<evidence type="ECO:0008006" key="5">
    <source>
        <dbReference type="Google" id="ProtNLM"/>
    </source>
</evidence>
<keyword evidence="2" id="KW-0472">Membrane</keyword>
<name>A0ABR1PEG5_DIAER</name>
<protein>
    <recommendedName>
        <fullName evidence="5">Integral membrane protein</fullName>
    </recommendedName>
</protein>
<keyword evidence="2" id="KW-0812">Transmembrane</keyword>
<feature type="transmembrane region" description="Helical" evidence="2">
    <location>
        <begin position="7"/>
        <end position="24"/>
    </location>
</feature>
<sequence length="226" mass="24628">MWLVVAVYVDSFLFVFVTAILKYGLGVNSAYAVCDAAILLCLVGYVSTKFIIRGGMKPRMRSKMWVFNAFGMLATSNNERSRQNGRRSHNDSAGAVSSTDGGTFALRNSVPPLYPDPNQFPYQYRMYPRYNPKGMVEDIDIADLRYDHHRELFDIEKGPRRGDTGAESPAERCADCGKADSVAESGVSLVGCTETISGGSKETSNAGDSPQSGEGSSSSMETTRMP</sequence>
<evidence type="ECO:0000313" key="4">
    <source>
        <dbReference type="Proteomes" id="UP001430848"/>
    </source>
</evidence>
<evidence type="ECO:0000256" key="1">
    <source>
        <dbReference type="SAM" id="MobiDB-lite"/>
    </source>
</evidence>
<reference evidence="3 4" key="1">
    <citation type="submission" date="2024-02" db="EMBL/GenBank/DDBJ databases">
        <title>De novo assembly and annotation of 12 fungi associated with fruit tree decline syndrome in Ontario, Canada.</title>
        <authorList>
            <person name="Sulman M."/>
            <person name="Ellouze W."/>
            <person name="Ilyukhin E."/>
        </authorList>
    </citation>
    <scope>NUCLEOTIDE SEQUENCE [LARGE SCALE GENOMIC DNA]</scope>
    <source>
        <strain evidence="3 4">M169</strain>
    </source>
</reference>
<organism evidence="3 4">
    <name type="scientific">Diaporthe eres</name>
    <name type="common">Phomopsis oblonga</name>
    <dbReference type="NCBI Taxonomy" id="83184"/>
    <lineage>
        <taxon>Eukaryota</taxon>
        <taxon>Fungi</taxon>
        <taxon>Dikarya</taxon>
        <taxon>Ascomycota</taxon>
        <taxon>Pezizomycotina</taxon>
        <taxon>Sordariomycetes</taxon>
        <taxon>Sordariomycetidae</taxon>
        <taxon>Diaporthales</taxon>
        <taxon>Diaporthaceae</taxon>
        <taxon>Diaporthe</taxon>
        <taxon>Diaporthe eres species complex</taxon>
    </lineage>
</organism>
<dbReference type="Proteomes" id="UP001430848">
    <property type="component" value="Unassembled WGS sequence"/>
</dbReference>
<evidence type="ECO:0000256" key="2">
    <source>
        <dbReference type="SAM" id="Phobius"/>
    </source>
</evidence>
<dbReference type="PANTHER" id="PTHR38848:SF3">
    <property type="entry name" value="G-PROTEIN COUPLED RECEPTORS FAMILY 3 PROFILE DOMAIN-CONTAINING PROTEIN"/>
    <property type="match status" value="1"/>
</dbReference>
<dbReference type="PANTHER" id="PTHR38848">
    <property type="entry name" value="G-PROTEIN COUPLED RECEPTORS FAMILY 3 PROFILE DOMAIN-CONTAINING PROTEIN"/>
    <property type="match status" value="1"/>
</dbReference>
<feature type="region of interest" description="Disordered" evidence="1">
    <location>
        <begin position="78"/>
        <end position="102"/>
    </location>
</feature>
<feature type="region of interest" description="Disordered" evidence="1">
    <location>
        <begin position="193"/>
        <end position="226"/>
    </location>
</feature>
<dbReference type="EMBL" id="JAKNSF020000015">
    <property type="protein sequence ID" value="KAK7734881.1"/>
    <property type="molecule type" value="Genomic_DNA"/>
</dbReference>
<accession>A0ABR1PEG5</accession>
<gene>
    <name evidence="3" type="ORF">SLS63_004302</name>
</gene>
<proteinExistence type="predicted"/>
<feature type="transmembrane region" description="Helical" evidence="2">
    <location>
        <begin position="30"/>
        <end position="52"/>
    </location>
</feature>